<dbReference type="CDD" id="cd16833">
    <property type="entry name" value="YfiH"/>
    <property type="match status" value="1"/>
</dbReference>
<dbReference type="RefSeq" id="WP_035191875.1">
    <property type="nucleotide sequence ID" value="NZ_CCCS020000023.1"/>
</dbReference>
<evidence type="ECO:0000256" key="2">
    <source>
        <dbReference type="ARBA" id="ARBA00007353"/>
    </source>
</evidence>
<evidence type="ECO:0000256" key="9">
    <source>
        <dbReference type="ARBA" id="ARBA00049893"/>
    </source>
</evidence>
<keyword evidence="3" id="KW-0808">Transferase</keyword>
<dbReference type="NCBIfam" id="TIGR00726">
    <property type="entry name" value="peptidoglycan editing factor PgeF"/>
    <property type="match status" value="1"/>
</dbReference>
<keyword evidence="5" id="KW-0378">Hydrolase</keyword>
<dbReference type="Gene3D" id="3.60.140.10">
    <property type="entry name" value="CNF1/YfiH-like putative cysteine hydrolases"/>
    <property type="match status" value="1"/>
</dbReference>
<keyword evidence="6" id="KW-0862">Zinc</keyword>
<dbReference type="SUPFAM" id="SSF64438">
    <property type="entry name" value="CNF1/YfiH-like putative cysteine hydrolases"/>
    <property type="match status" value="1"/>
</dbReference>
<comment type="catalytic activity">
    <reaction evidence="7">
        <text>adenosine + H2O + H(+) = inosine + NH4(+)</text>
        <dbReference type="Rhea" id="RHEA:24408"/>
        <dbReference type="ChEBI" id="CHEBI:15377"/>
        <dbReference type="ChEBI" id="CHEBI:15378"/>
        <dbReference type="ChEBI" id="CHEBI:16335"/>
        <dbReference type="ChEBI" id="CHEBI:17596"/>
        <dbReference type="ChEBI" id="CHEBI:28938"/>
        <dbReference type="EC" id="3.5.4.4"/>
    </reaction>
    <physiologicalReaction direction="left-to-right" evidence="7">
        <dbReference type="Rhea" id="RHEA:24409"/>
    </physiologicalReaction>
</comment>
<gene>
    <name evidence="12" type="primary">yfiH</name>
    <name evidence="11" type="ORF">AFERRI_30200</name>
    <name evidence="12" type="ORF">AFERRI_50402</name>
</gene>
<reference evidence="11" key="2">
    <citation type="submission" date="2014-07" db="EMBL/GenBank/DDBJ databases">
        <title>Initial genome analysis of the psychrotolerant acidophile Acidithiobacillus ferrivorans CF27: insights into iron and sulfur oxidation pathways and into biofilm formation.</title>
        <authorList>
            <person name="Talla E."/>
            <person name="Hedrich S."/>
            <person name="Mangenot S."/>
            <person name="Ji B."/>
            <person name="Johnson D.B."/>
            <person name="Barbe V."/>
            <person name="Bonnefoy V."/>
        </authorList>
    </citation>
    <scope>NUCLEOTIDE SEQUENCE [LARGE SCALE GENOMIC DNA]</scope>
    <source>
        <strain evidence="11">CF27</strain>
    </source>
</reference>
<accession>A0A060USN5</accession>
<proteinExistence type="inferred from homology"/>
<comment type="catalytic activity">
    <reaction evidence="9">
        <text>S-methyl-5'-thioadenosine + phosphate = 5-(methylsulfanyl)-alpha-D-ribose 1-phosphate + adenine</text>
        <dbReference type="Rhea" id="RHEA:11852"/>
        <dbReference type="ChEBI" id="CHEBI:16708"/>
        <dbReference type="ChEBI" id="CHEBI:17509"/>
        <dbReference type="ChEBI" id="CHEBI:43474"/>
        <dbReference type="ChEBI" id="CHEBI:58533"/>
        <dbReference type="EC" id="2.4.2.28"/>
    </reaction>
    <physiologicalReaction direction="left-to-right" evidence="9">
        <dbReference type="Rhea" id="RHEA:11853"/>
    </physiologicalReaction>
</comment>
<reference evidence="11" key="1">
    <citation type="submission" date="2014-03" db="EMBL/GenBank/DDBJ databases">
        <authorList>
            <person name="Genoscope - CEA"/>
        </authorList>
    </citation>
    <scope>NUCLEOTIDE SEQUENCE [LARGE SCALE GENOMIC DNA]</scope>
    <source>
        <strain evidence="11">CF27</strain>
    </source>
</reference>
<evidence type="ECO:0000313" key="12">
    <source>
        <dbReference type="EMBL" id="SMH67201.1"/>
    </source>
</evidence>
<dbReference type="PANTHER" id="PTHR30616">
    <property type="entry name" value="UNCHARACTERIZED PROTEIN YFIH"/>
    <property type="match status" value="1"/>
</dbReference>
<sequence length="253" mass="26804">MRVLATEEAGYWVPDWPVPYGVRSAITVRGGGVSQGAYSSLNLGNHVGDAPEAVARNRERLRSVLKLPGEPCWLRQVHGTGVAALMAAPARALEADGAVTAIPGVVLAVLTADCLPVLACGGDGRYIGVFHAGWRGLLAGILERGVAAMPVAPEDILIYLGPAIGPEHFEVGPEVRAAFLAEDAGAAAAFRLGHGDRWLANIYALARQRLQRVGVRAIFGGNLCTVADPARYFSYRRDGVTGRMASLLWKEDV</sequence>
<dbReference type="Proteomes" id="UP000193925">
    <property type="component" value="Chromosome AFERRI"/>
</dbReference>
<comment type="catalytic activity">
    <reaction evidence="1">
        <text>inosine + phosphate = alpha-D-ribose 1-phosphate + hypoxanthine</text>
        <dbReference type="Rhea" id="RHEA:27646"/>
        <dbReference type="ChEBI" id="CHEBI:17368"/>
        <dbReference type="ChEBI" id="CHEBI:17596"/>
        <dbReference type="ChEBI" id="CHEBI:43474"/>
        <dbReference type="ChEBI" id="CHEBI:57720"/>
        <dbReference type="EC" id="2.4.2.1"/>
    </reaction>
    <physiologicalReaction direction="left-to-right" evidence="1">
        <dbReference type="Rhea" id="RHEA:27647"/>
    </physiologicalReaction>
</comment>
<dbReference type="AlphaFoldDB" id="A0A060USN5"/>
<reference evidence="12 13" key="3">
    <citation type="submission" date="2017-03" db="EMBL/GenBank/DDBJ databases">
        <authorList>
            <person name="Regsiter A."/>
            <person name="William W."/>
        </authorList>
    </citation>
    <scope>NUCLEOTIDE SEQUENCE [LARGE SCALE GENOMIC DNA]</scope>
    <source>
        <strain evidence="12">PRJEB5721</strain>
    </source>
</reference>
<evidence type="ECO:0000256" key="3">
    <source>
        <dbReference type="ARBA" id="ARBA00022679"/>
    </source>
</evidence>
<evidence type="ECO:0000256" key="7">
    <source>
        <dbReference type="ARBA" id="ARBA00047989"/>
    </source>
</evidence>
<dbReference type="GO" id="GO:0005507">
    <property type="term" value="F:copper ion binding"/>
    <property type="evidence" value="ECO:0007669"/>
    <property type="project" value="TreeGrafter"/>
</dbReference>
<name>A0A060USN5_9PROT</name>
<dbReference type="EMBL" id="CCCS020000023">
    <property type="protein sequence ID" value="CDQ09554.1"/>
    <property type="molecule type" value="Genomic_DNA"/>
</dbReference>
<evidence type="ECO:0000256" key="8">
    <source>
        <dbReference type="ARBA" id="ARBA00048968"/>
    </source>
</evidence>
<keyword evidence="4" id="KW-0479">Metal-binding</keyword>
<dbReference type="InterPro" id="IPR003730">
    <property type="entry name" value="Cu_polyphenol_OxRdtase"/>
</dbReference>
<dbReference type="InterPro" id="IPR038371">
    <property type="entry name" value="Cu_polyphenol_OxRdtase_sf"/>
</dbReference>
<evidence type="ECO:0000256" key="6">
    <source>
        <dbReference type="ARBA" id="ARBA00022833"/>
    </source>
</evidence>
<evidence type="ECO:0000313" key="13">
    <source>
        <dbReference type="Proteomes" id="UP000193925"/>
    </source>
</evidence>
<evidence type="ECO:0000313" key="11">
    <source>
        <dbReference type="EMBL" id="CDQ09554.1"/>
    </source>
</evidence>
<keyword evidence="13" id="KW-1185">Reference proteome</keyword>
<evidence type="ECO:0000256" key="10">
    <source>
        <dbReference type="RuleBase" id="RU361274"/>
    </source>
</evidence>
<evidence type="ECO:0000256" key="1">
    <source>
        <dbReference type="ARBA" id="ARBA00000553"/>
    </source>
</evidence>
<organism evidence="11">
    <name type="scientific">Acidithiobacillus ferrivorans</name>
    <dbReference type="NCBI Taxonomy" id="160808"/>
    <lineage>
        <taxon>Bacteria</taxon>
        <taxon>Pseudomonadati</taxon>
        <taxon>Pseudomonadota</taxon>
        <taxon>Acidithiobacillia</taxon>
        <taxon>Acidithiobacillales</taxon>
        <taxon>Acidithiobacillaceae</taxon>
        <taxon>Acidithiobacillus</taxon>
    </lineage>
</organism>
<evidence type="ECO:0000256" key="4">
    <source>
        <dbReference type="ARBA" id="ARBA00022723"/>
    </source>
</evidence>
<comment type="similarity">
    <text evidence="2 10">Belongs to the purine nucleoside phosphorylase YfiH/LACC1 family.</text>
</comment>
<evidence type="ECO:0000256" key="5">
    <source>
        <dbReference type="ARBA" id="ARBA00022801"/>
    </source>
</evidence>
<dbReference type="GO" id="GO:0017061">
    <property type="term" value="F:S-methyl-5-thioadenosine phosphorylase activity"/>
    <property type="evidence" value="ECO:0007669"/>
    <property type="project" value="UniProtKB-EC"/>
</dbReference>
<comment type="catalytic activity">
    <reaction evidence="8">
        <text>adenosine + phosphate = alpha-D-ribose 1-phosphate + adenine</text>
        <dbReference type="Rhea" id="RHEA:27642"/>
        <dbReference type="ChEBI" id="CHEBI:16335"/>
        <dbReference type="ChEBI" id="CHEBI:16708"/>
        <dbReference type="ChEBI" id="CHEBI:43474"/>
        <dbReference type="ChEBI" id="CHEBI:57720"/>
        <dbReference type="EC" id="2.4.2.1"/>
    </reaction>
    <physiologicalReaction direction="left-to-right" evidence="8">
        <dbReference type="Rhea" id="RHEA:27643"/>
    </physiologicalReaction>
</comment>
<dbReference type="Pfam" id="PF02578">
    <property type="entry name" value="Cu-oxidase_4"/>
    <property type="match status" value="1"/>
</dbReference>
<dbReference type="InterPro" id="IPR011324">
    <property type="entry name" value="Cytotoxic_necrot_fac-like_cat"/>
</dbReference>
<dbReference type="EMBL" id="LT841305">
    <property type="protein sequence ID" value="SMH67201.1"/>
    <property type="molecule type" value="Genomic_DNA"/>
</dbReference>
<protein>
    <recommendedName>
        <fullName evidence="10">Purine nucleoside phosphorylase</fullName>
    </recommendedName>
</protein>
<dbReference type="PANTHER" id="PTHR30616:SF2">
    <property type="entry name" value="PURINE NUCLEOSIDE PHOSPHORYLASE LACC1"/>
    <property type="match status" value="1"/>
</dbReference>
<dbReference type="GO" id="GO:0016787">
    <property type="term" value="F:hydrolase activity"/>
    <property type="evidence" value="ECO:0007669"/>
    <property type="project" value="UniProtKB-KW"/>
</dbReference>